<dbReference type="EMBL" id="VSRR010014465">
    <property type="protein sequence ID" value="MPC57051.1"/>
    <property type="molecule type" value="Genomic_DNA"/>
</dbReference>
<dbReference type="OrthoDB" id="6367403at2759"/>
<evidence type="ECO:0000313" key="1">
    <source>
        <dbReference type="EMBL" id="MPC57051.1"/>
    </source>
</evidence>
<evidence type="ECO:0000313" key="2">
    <source>
        <dbReference type="Proteomes" id="UP000324222"/>
    </source>
</evidence>
<dbReference type="AlphaFoldDB" id="A0A5B7GAH9"/>
<proteinExistence type="predicted"/>
<accession>A0A5B7GAH9</accession>
<gene>
    <name evidence="1" type="ORF">E2C01_051022</name>
</gene>
<sequence length="226" mass="24531">MLLFIASEVLGDDAMMSGGMQTGTALTTQVKLLCDQDGTTLACERGGYLLNGRVVTSLTWENTTSFNDSWPTLDAKAKVDPGQTNHDQLSSSQQVSMDSLLIGPCLGQSCSDQPSTIQRHLRQQIQHCQSAAMPMFVVKGQQVAVRVSQVKGDFTLPSNTNFVIVSLQLMNLTRFTNHTQDLSSLEELIVSDSPEFDASSLQELGKLPSLVILEMAYTPLATLSSK</sequence>
<comment type="caution">
    <text evidence="1">The sequence shown here is derived from an EMBL/GenBank/DDBJ whole genome shotgun (WGS) entry which is preliminary data.</text>
</comment>
<organism evidence="1 2">
    <name type="scientific">Portunus trituberculatus</name>
    <name type="common">Swimming crab</name>
    <name type="synonym">Neptunus trituberculatus</name>
    <dbReference type="NCBI Taxonomy" id="210409"/>
    <lineage>
        <taxon>Eukaryota</taxon>
        <taxon>Metazoa</taxon>
        <taxon>Ecdysozoa</taxon>
        <taxon>Arthropoda</taxon>
        <taxon>Crustacea</taxon>
        <taxon>Multicrustacea</taxon>
        <taxon>Malacostraca</taxon>
        <taxon>Eumalacostraca</taxon>
        <taxon>Eucarida</taxon>
        <taxon>Decapoda</taxon>
        <taxon>Pleocyemata</taxon>
        <taxon>Brachyura</taxon>
        <taxon>Eubrachyura</taxon>
        <taxon>Portunoidea</taxon>
        <taxon>Portunidae</taxon>
        <taxon>Portuninae</taxon>
        <taxon>Portunus</taxon>
    </lineage>
</organism>
<name>A0A5B7GAH9_PORTR</name>
<dbReference type="Proteomes" id="UP000324222">
    <property type="component" value="Unassembled WGS sequence"/>
</dbReference>
<keyword evidence="2" id="KW-1185">Reference proteome</keyword>
<protein>
    <submittedName>
        <fullName evidence="1">Uncharacterized protein</fullName>
    </submittedName>
</protein>
<reference evidence="1 2" key="1">
    <citation type="submission" date="2019-05" db="EMBL/GenBank/DDBJ databases">
        <title>Another draft genome of Portunus trituberculatus and its Hox gene families provides insights of decapod evolution.</title>
        <authorList>
            <person name="Jeong J.-H."/>
            <person name="Song I."/>
            <person name="Kim S."/>
            <person name="Choi T."/>
            <person name="Kim D."/>
            <person name="Ryu S."/>
            <person name="Kim W."/>
        </authorList>
    </citation>
    <scope>NUCLEOTIDE SEQUENCE [LARGE SCALE GENOMIC DNA]</scope>
    <source>
        <tissue evidence="1">Muscle</tissue>
    </source>
</reference>